<accession>A0AA38YCG3</accession>
<evidence type="ECO:0000313" key="4">
    <source>
        <dbReference type="EMBL" id="KAJ9644197.1"/>
    </source>
</evidence>
<feature type="compositionally biased region" description="Basic residues" evidence="2">
    <location>
        <begin position="435"/>
        <end position="444"/>
    </location>
</feature>
<feature type="region of interest" description="Disordered" evidence="2">
    <location>
        <begin position="42"/>
        <end position="90"/>
    </location>
</feature>
<dbReference type="GO" id="GO:0000447">
    <property type="term" value="P:endonucleolytic cleavage in ITS1 to separate SSU-rRNA from 5.8S rRNA and LSU-rRNA from tricistronic rRNA transcript (SSU-rRNA, 5.8S rRNA, LSU-rRNA)"/>
    <property type="evidence" value="ECO:0007669"/>
    <property type="project" value="TreeGrafter"/>
</dbReference>
<comment type="similarity">
    <text evidence="1">Belongs to the KRI1 family.</text>
</comment>
<feature type="compositionally biased region" description="Basic and acidic residues" evidence="2">
    <location>
        <begin position="267"/>
        <end position="324"/>
    </location>
</feature>
<feature type="compositionally biased region" description="Acidic residues" evidence="2">
    <location>
        <begin position="248"/>
        <end position="262"/>
    </location>
</feature>
<evidence type="ECO:0000256" key="2">
    <source>
        <dbReference type="SAM" id="MobiDB-lite"/>
    </source>
</evidence>
<feature type="compositionally biased region" description="Acidic residues" evidence="2">
    <location>
        <begin position="562"/>
        <end position="574"/>
    </location>
</feature>
<feature type="domain" description="Kri1-like C-terminal" evidence="3">
    <location>
        <begin position="459"/>
        <end position="541"/>
    </location>
</feature>
<feature type="compositionally biased region" description="Acidic residues" evidence="2">
    <location>
        <begin position="65"/>
        <end position="83"/>
    </location>
</feature>
<protein>
    <submittedName>
        <fullName evidence="4">Kinetochore protein Spc24</fullName>
    </submittedName>
</protein>
<name>A0AA38YCG3_9EURO</name>
<keyword evidence="5" id="KW-1185">Reference proteome</keyword>
<feature type="compositionally biased region" description="Basic and acidic residues" evidence="2">
    <location>
        <begin position="445"/>
        <end position="455"/>
    </location>
</feature>
<feature type="region of interest" description="Disordered" evidence="2">
    <location>
        <begin position="1"/>
        <end position="25"/>
    </location>
</feature>
<feature type="compositionally biased region" description="Basic residues" evidence="2">
    <location>
        <begin position="581"/>
        <end position="592"/>
    </location>
</feature>
<dbReference type="AlphaFoldDB" id="A0AA38YCG3"/>
<dbReference type="InterPro" id="IPR024626">
    <property type="entry name" value="Kri1-like_C"/>
</dbReference>
<proteinExistence type="inferred from homology"/>
<dbReference type="PANTHER" id="PTHR14490">
    <property type="entry name" value="ZINC FINGER, ZZ TYPE"/>
    <property type="match status" value="1"/>
</dbReference>
<comment type="caution">
    <text evidence="4">The sequence shown here is derived from an EMBL/GenBank/DDBJ whole genome shotgun (WGS) entry which is preliminary data.</text>
</comment>
<evidence type="ECO:0000256" key="1">
    <source>
        <dbReference type="ARBA" id="ARBA00007473"/>
    </source>
</evidence>
<evidence type="ECO:0000313" key="5">
    <source>
        <dbReference type="Proteomes" id="UP001172681"/>
    </source>
</evidence>
<dbReference type="InterPro" id="IPR018034">
    <property type="entry name" value="Kri1"/>
</dbReference>
<dbReference type="Pfam" id="PF05178">
    <property type="entry name" value="Kri1"/>
    <property type="match status" value="1"/>
</dbReference>
<evidence type="ECO:0000259" key="3">
    <source>
        <dbReference type="Pfam" id="PF12936"/>
    </source>
</evidence>
<feature type="region of interest" description="Disordered" evidence="2">
    <location>
        <begin position="178"/>
        <end position="219"/>
    </location>
</feature>
<sequence>MARHLLSDNSSDSEDGGAEVQSVDLKVNESFARRFEYNKKREELQRLSEIHGEASRKRKRTENSASDDDSSDESTSESEDEGDLATAALDSEIMATIKAIRSKDPRVYDQSVVFYTQNEETTTAESRTKKDKPMHLQDYHRQNLLNGGLAEEDEPTPLTYTEEQEQLKKSVVGEINAAAAAASGSEDEDRGKDEEDEFLVAKEQQSPSREQITLDVDNAEKDPETFLSNFMVSRAWAAPDSKLHPFESDDEEEEQRAEEYEEAYNLRFEDPAKSNEKLRSHARDAAAKYSVRRDETNPRQKKREAEKARKEAEKQQRKEEKARLRKLKIEELEEKLKRIKKAAGFSTNDLQPEDWSRLVDDDWDDAQWEEEMQKRFGDEYYAQEEVGSDDEMAEKKKKVRKPKFDDDIDIKDIVPEFQDDDRAQFSLSDEESGEHKKKKKGKKSKHDEKRDARKERRIIEQLVEDQLQLELESSVPQKAGFRYRETSPTSFGLTPRDILLADDKQLNEFAGLKKLAAFRDPEKKRKDARHLGKKARLRKWRLATFGKEDGLEASELIPKESGEEDKLEAEDGNDDNIKEGTRKKKRRRNNKKNKVEVDETV</sequence>
<feature type="compositionally biased region" description="Basic and acidic residues" evidence="2">
    <location>
        <begin position="402"/>
        <end position="414"/>
    </location>
</feature>
<dbReference type="EMBL" id="JAPDRN010000006">
    <property type="protein sequence ID" value="KAJ9644197.1"/>
    <property type="molecule type" value="Genomic_DNA"/>
</dbReference>
<organism evidence="4 5">
    <name type="scientific">Knufia peltigerae</name>
    <dbReference type="NCBI Taxonomy" id="1002370"/>
    <lineage>
        <taxon>Eukaryota</taxon>
        <taxon>Fungi</taxon>
        <taxon>Dikarya</taxon>
        <taxon>Ascomycota</taxon>
        <taxon>Pezizomycotina</taxon>
        <taxon>Eurotiomycetes</taxon>
        <taxon>Chaetothyriomycetidae</taxon>
        <taxon>Chaetothyriales</taxon>
        <taxon>Trichomeriaceae</taxon>
        <taxon>Knufia</taxon>
    </lineage>
</organism>
<dbReference type="PANTHER" id="PTHR14490:SF5">
    <property type="entry name" value="PROTEIN KRI1 HOMOLOG"/>
    <property type="match status" value="1"/>
</dbReference>
<dbReference type="GO" id="GO:0005730">
    <property type="term" value="C:nucleolus"/>
    <property type="evidence" value="ECO:0007669"/>
    <property type="project" value="TreeGrafter"/>
</dbReference>
<feature type="region of interest" description="Disordered" evidence="2">
    <location>
        <begin position="145"/>
        <end position="164"/>
    </location>
</feature>
<feature type="region of interest" description="Disordered" evidence="2">
    <location>
        <begin position="551"/>
        <end position="601"/>
    </location>
</feature>
<dbReference type="Proteomes" id="UP001172681">
    <property type="component" value="Unassembled WGS sequence"/>
</dbReference>
<feature type="region of interest" description="Disordered" evidence="2">
    <location>
        <begin position="237"/>
        <end position="324"/>
    </location>
</feature>
<feature type="compositionally biased region" description="Basic and acidic residues" evidence="2">
    <location>
        <begin position="42"/>
        <end position="55"/>
    </location>
</feature>
<gene>
    <name evidence="4" type="primary">kri1</name>
    <name evidence="4" type="ORF">H2204_001548</name>
</gene>
<reference evidence="4" key="1">
    <citation type="submission" date="2022-10" db="EMBL/GenBank/DDBJ databases">
        <title>Culturing micro-colonial fungi from biological soil crusts in the Mojave desert and describing Neophaeococcomyces mojavensis, and introducing the new genera and species Taxawa tesnikishii.</title>
        <authorList>
            <person name="Kurbessoian T."/>
            <person name="Stajich J.E."/>
        </authorList>
    </citation>
    <scope>NUCLEOTIDE SEQUENCE</scope>
    <source>
        <strain evidence="4">TK_35</strain>
    </source>
</reference>
<dbReference type="GO" id="GO:0030686">
    <property type="term" value="C:90S preribosome"/>
    <property type="evidence" value="ECO:0007669"/>
    <property type="project" value="TreeGrafter"/>
</dbReference>
<dbReference type="Pfam" id="PF12936">
    <property type="entry name" value="Kri1_C"/>
    <property type="match status" value="1"/>
</dbReference>
<feature type="region of interest" description="Disordered" evidence="2">
    <location>
        <begin position="374"/>
        <end position="455"/>
    </location>
</feature>